<keyword evidence="1" id="KW-0808">Transferase</keyword>
<sequence length="161" mass="19088">MFDQLMIRLCQSKDEEVYVKLNLDFMKAVKEEHPYWDSLKMPSEEEMRRTFREAIASPEHIMIIVAEIDKEVVGFANTWTVYSIWSRGKALTVDDLYVLPSYRRNGIGKKIMNYIIEYAENNDYKRVQLHAEIDNEKAHNLYRGLGFSQEEMLFFMKKLGC</sequence>
<accession>A0ABX8RBV3</accession>
<keyword evidence="5" id="KW-1185">Reference proteome</keyword>
<dbReference type="RefSeq" id="WP_218283229.1">
    <property type="nucleotide sequence ID" value="NZ_CP078093.1"/>
</dbReference>
<feature type="domain" description="N-acetyltransferase" evidence="3">
    <location>
        <begin position="23"/>
        <end position="161"/>
    </location>
</feature>
<dbReference type="Pfam" id="PF00583">
    <property type="entry name" value="Acetyltransf_1"/>
    <property type="match status" value="1"/>
</dbReference>
<proteinExistence type="predicted"/>
<evidence type="ECO:0000256" key="2">
    <source>
        <dbReference type="ARBA" id="ARBA00023315"/>
    </source>
</evidence>
<organism evidence="4 5">
    <name type="scientific">Crassaminicella indica</name>
    <dbReference type="NCBI Taxonomy" id="2855394"/>
    <lineage>
        <taxon>Bacteria</taxon>
        <taxon>Bacillati</taxon>
        <taxon>Bacillota</taxon>
        <taxon>Clostridia</taxon>
        <taxon>Eubacteriales</taxon>
        <taxon>Clostridiaceae</taxon>
        <taxon>Crassaminicella</taxon>
    </lineage>
</organism>
<dbReference type="CDD" id="cd04301">
    <property type="entry name" value="NAT_SF"/>
    <property type="match status" value="1"/>
</dbReference>
<dbReference type="Proteomes" id="UP000886818">
    <property type="component" value="Chromosome"/>
</dbReference>
<name>A0ABX8RBV3_9CLOT</name>
<dbReference type="InterPro" id="IPR051016">
    <property type="entry name" value="Diverse_Substrate_AcTransf"/>
</dbReference>
<keyword evidence="2" id="KW-0012">Acyltransferase</keyword>
<dbReference type="PROSITE" id="PS51186">
    <property type="entry name" value="GNAT"/>
    <property type="match status" value="1"/>
</dbReference>
<reference evidence="4" key="1">
    <citation type="submission" date="2021-07" db="EMBL/GenBank/DDBJ databases">
        <title>Complete genome sequence of Crassaminicella sp. 143-21, isolated from a deep-sea hydrothermal vent.</title>
        <authorList>
            <person name="Li X."/>
        </authorList>
    </citation>
    <scope>NUCLEOTIDE SEQUENCE</scope>
    <source>
        <strain evidence="4">143-21</strain>
    </source>
</reference>
<protein>
    <submittedName>
        <fullName evidence="4">GNAT family N-acetyltransferase</fullName>
    </submittedName>
</protein>
<dbReference type="InterPro" id="IPR000182">
    <property type="entry name" value="GNAT_dom"/>
</dbReference>
<evidence type="ECO:0000313" key="4">
    <source>
        <dbReference type="EMBL" id="QXM06533.1"/>
    </source>
</evidence>
<dbReference type="EMBL" id="CP078093">
    <property type="protein sequence ID" value="QXM06533.1"/>
    <property type="molecule type" value="Genomic_DNA"/>
</dbReference>
<dbReference type="PANTHER" id="PTHR10545:SF29">
    <property type="entry name" value="GH14572P-RELATED"/>
    <property type="match status" value="1"/>
</dbReference>
<evidence type="ECO:0000313" key="5">
    <source>
        <dbReference type="Proteomes" id="UP000886818"/>
    </source>
</evidence>
<evidence type="ECO:0000259" key="3">
    <source>
        <dbReference type="PROSITE" id="PS51186"/>
    </source>
</evidence>
<evidence type="ECO:0000256" key="1">
    <source>
        <dbReference type="ARBA" id="ARBA00022679"/>
    </source>
</evidence>
<gene>
    <name evidence="4" type="ORF">KVH43_01935</name>
</gene>
<dbReference type="PANTHER" id="PTHR10545">
    <property type="entry name" value="DIAMINE N-ACETYLTRANSFERASE"/>
    <property type="match status" value="1"/>
</dbReference>